<keyword evidence="11 18" id="KW-0547">Nucleotide-binding</keyword>
<comment type="caution">
    <text evidence="21">The sequence shown here is derived from an EMBL/GenBank/DDBJ whole genome shotgun (WGS) entry which is preliminary data.</text>
</comment>
<dbReference type="InterPro" id="IPR036615">
    <property type="entry name" value="Mur_ligase_C_dom_sf"/>
</dbReference>
<feature type="domain" description="Mur ligase C-terminal" evidence="19">
    <location>
        <begin position="304"/>
        <end position="421"/>
    </location>
</feature>
<dbReference type="PROSITE" id="PS01012">
    <property type="entry name" value="FOLYLPOLYGLU_SYNT_2"/>
    <property type="match status" value="1"/>
</dbReference>
<dbReference type="InterPro" id="IPR013221">
    <property type="entry name" value="Mur_ligase_cen"/>
</dbReference>
<evidence type="ECO:0000256" key="13">
    <source>
        <dbReference type="ARBA" id="ARBA00022842"/>
    </source>
</evidence>
<dbReference type="SUPFAM" id="SSF53244">
    <property type="entry name" value="MurD-like peptide ligases, peptide-binding domain"/>
    <property type="match status" value="1"/>
</dbReference>
<evidence type="ECO:0000256" key="6">
    <source>
        <dbReference type="ARBA" id="ARBA00013023"/>
    </source>
</evidence>
<evidence type="ECO:0000256" key="7">
    <source>
        <dbReference type="ARBA" id="ARBA00013025"/>
    </source>
</evidence>
<dbReference type="SUPFAM" id="SSF53623">
    <property type="entry name" value="MurD-like peptide ligases, catalytic domain"/>
    <property type="match status" value="1"/>
</dbReference>
<evidence type="ECO:0000256" key="10">
    <source>
        <dbReference type="ARBA" id="ARBA00022723"/>
    </source>
</evidence>
<dbReference type="InterPro" id="IPR018109">
    <property type="entry name" value="Folylpolyglutamate_synth_CS"/>
</dbReference>
<dbReference type="NCBIfam" id="TIGR01499">
    <property type="entry name" value="folC"/>
    <property type="match status" value="1"/>
</dbReference>
<sequence>MENSAYQKALNFIHGRTKFKKIPTLERMQDFCRRLGNPERNLKMIHITGTNGKGSTTAFARQLLMEKGFKVGSFTSPFIIKFNDRFCINGKMISDDRLVEIVDEIRPIVDQMDIDWEKRGGGPTEFEIDTAIMFKYFAEEQVDYAVIEVGLGGTYDSTNVIMPLVSVITSVGKDHLKYLGPTIKDVARNKAGIIKEKTPVIIGNVPEAAYKVIQSVAAEKNAELFALNQQVNVEKQPQRDWGERFNYHFEDAHYQNLIVNLMGDYQINNVALALTACLMIAKQEKWQFSLAEIRNALEKTTWPGRFEKINQEPLIILDGAHNLQAVKQITKLLKTRFKQNQIYLIMSILQDKQSEEMLAELLTLPNVNVILTRFNSPRPIADLNQLKEKFPQIEIINQWQLALVKVIQNMSADDILLFAGSLYFISEVREYFVNKEEEQ</sequence>
<evidence type="ECO:0000256" key="4">
    <source>
        <dbReference type="ARBA" id="ARBA00008276"/>
    </source>
</evidence>
<dbReference type="GO" id="GO:0046872">
    <property type="term" value="F:metal ion binding"/>
    <property type="evidence" value="ECO:0007669"/>
    <property type="project" value="UniProtKB-KW"/>
</dbReference>
<evidence type="ECO:0000256" key="18">
    <source>
        <dbReference type="PIRNR" id="PIRNR001563"/>
    </source>
</evidence>
<evidence type="ECO:0000259" key="20">
    <source>
        <dbReference type="Pfam" id="PF08245"/>
    </source>
</evidence>
<proteinExistence type="inferred from homology"/>
<feature type="domain" description="Mur ligase central" evidence="20">
    <location>
        <begin position="47"/>
        <end position="276"/>
    </location>
</feature>
<comment type="cofactor">
    <cofactor evidence="1">
        <name>Mg(2+)</name>
        <dbReference type="ChEBI" id="CHEBI:18420"/>
    </cofactor>
</comment>
<dbReference type="InterPro" id="IPR001645">
    <property type="entry name" value="Folylpolyglutamate_synth"/>
</dbReference>
<dbReference type="EC" id="6.3.2.17" evidence="7"/>
<dbReference type="Pfam" id="PF02875">
    <property type="entry name" value="Mur_ligase_C"/>
    <property type="match status" value="1"/>
</dbReference>
<dbReference type="PANTHER" id="PTHR11136:SF0">
    <property type="entry name" value="DIHYDROFOLATE SYNTHETASE-RELATED"/>
    <property type="match status" value="1"/>
</dbReference>
<evidence type="ECO:0000256" key="5">
    <source>
        <dbReference type="ARBA" id="ARBA00011245"/>
    </source>
</evidence>
<evidence type="ECO:0000259" key="19">
    <source>
        <dbReference type="Pfam" id="PF02875"/>
    </source>
</evidence>
<evidence type="ECO:0000256" key="16">
    <source>
        <dbReference type="ARBA" id="ARBA00047493"/>
    </source>
</evidence>
<evidence type="ECO:0000256" key="11">
    <source>
        <dbReference type="ARBA" id="ARBA00022741"/>
    </source>
</evidence>
<evidence type="ECO:0000313" key="22">
    <source>
        <dbReference type="Proteomes" id="UP000823963"/>
    </source>
</evidence>
<dbReference type="EC" id="6.3.2.12" evidence="6"/>
<evidence type="ECO:0000256" key="17">
    <source>
        <dbReference type="ARBA" id="ARBA00049161"/>
    </source>
</evidence>
<reference evidence="21" key="2">
    <citation type="submission" date="2021-04" db="EMBL/GenBank/DDBJ databases">
        <authorList>
            <person name="Gilroy R."/>
        </authorList>
    </citation>
    <scope>NUCLEOTIDE SEQUENCE</scope>
    <source>
        <strain evidence="21">6627</strain>
    </source>
</reference>
<dbReference type="GO" id="GO:0046656">
    <property type="term" value="P:folic acid biosynthetic process"/>
    <property type="evidence" value="ECO:0007669"/>
    <property type="project" value="UniProtKB-KW"/>
</dbReference>
<dbReference type="GO" id="GO:0008841">
    <property type="term" value="F:dihydrofolate synthase activity"/>
    <property type="evidence" value="ECO:0007669"/>
    <property type="project" value="UniProtKB-EC"/>
</dbReference>
<evidence type="ECO:0000256" key="15">
    <source>
        <dbReference type="ARBA" id="ARBA00030592"/>
    </source>
</evidence>
<reference evidence="21" key="1">
    <citation type="journal article" date="2021" name="PeerJ">
        <title>Extensive microbial diversity within the chicken gut microbiome revealed by metagenomics and culture.</title>
        <authorList>
            <person name="Gilroy R."/>
            <person name="Ravi A."/>
            <person name="Getino M."/>
            <person name="Pursley I."/>
            <person name="Horton D.L."/>
            <person name="Alikhan N.F."/>
            <person name="Baker D."/>
            <person name="Gharbi K."/>
            <person name="Hall N."/>
            <person name="Watson M."/>
            <person name="Adriaenssens E.M."/>
            <person name="Foster-Nyarko E."/>
            <person name="Jarju S."/>
            <person name="Secka A."/>
            <person name="Antonio M."/>
            <person name="Oren A."/>
            <person name="Chaudhuri R.R."/>
            <person name="La Ragione R."/>
            <person name="Hildebrand F."/>
            <person name="Pallen M.J."/>
        </authorList>
    </citation>
    <scope>NUCLEOTIDE SEQUENCE</scope>
    <source>
        <strain evidence="21">6627</strain>
    </source>
</reference>
<dbReference type="Proteomes" id="UP000823963">
    <property type="component" value="Unassembled WGS sequence"/>
</dbReference>
<comment type="similarity">
    <text evidence="4 18">Belongs to the folylpolyglutamate synthase family.</text>
</comment>
<evidence type="ECO:0000256" key="12">
    <source>
        <dbReference type="ARBA" id="ARBA00022840"/>
    </source>
</evidence>
<keyword evidence="10" id="KW-0479">Metal-binding</keyword>
<gene>
    <name evidence="21" type="ORF">H9861_05685</name>
</gene>
<dbReference type="Gene3D" id="3.40.1190.10">
    <property type="entry name" value="Mur-like, catalytic domain"/>
    <property type="match status" value="1"/>
</dbReference>
<dbReference type="GO" id="GO:0004326">
    <property type="term" value="F:tetrahydrofolylpolyglutamate synthase activity"/>
    <property type="evidence" value="ECO:0007669"/>
    <property type="project" value="UniProtKB-EC"/>
</dbReference>
<dbReference type="FunFam" id="3.40.1190.10:FF:000004">
    <property type="entry name" value="Dihydrofolate synthase/folylpolyglutamate synthase"/>
    <property type="match status" value="1"/>
</dbReference>
<dbReference type="InterPro" id="IPR004101">
    <property type="entry name" value="Mur_ligase_C"/>
</dbReference>
<dbReference type="PANTHER" id="PTHR11136">
    <property type="entry name" value="FOLYLPOLYGLUTAMATE SYNTHASE-RELATED"/>
    <property type="match status" value="1"/>
</dbReference>
<dbReference type="AlphaFoldDB" id="A0A9D1UXE7"/>
<comment type="pathway">
    <text evidence="3">Cofactor biosynthesis; tetrahydrofolylpolyglutamate biosynthesis.</text>
</comment>
<name>A0A9D1UXE7_9LACO</name>
<keyword evidence="13" id="KW-0460">Magnesium</keyword>
<dbReference type="Pfam" id="PF08245">
    <property type="entry name" value="Mur_ligase_M"/>
    <property type="match status" value="1"/>
</dbReference>
<dbReference type="EMBL" id="DXFP01000053">
    <property type="protein sequence ID" value="HIX02227.1"/>
    <property type="molecule type" value="Genomic_DNA"/>
</dbReference>
<evidence type="ECO:0000256" key="1">
    <source>
        <dbReference type="ARBA" id="ARBA00001946"/>
    </source>
</evidence>
<dbReference type="PIRSF" id="PIRSF001563">
    <property type="entry name" value="Folylpolyglu_synth"/>
    <property type="match status" value="1"/>
</dbReference>
<keyword evidence="14" id="KW-0289">Folate biosynthesis</keyword>
<comment type="subunit">
    <text evidence="5">Monomer.</text>
</comment>
<evidence type="ECO:0000256" key="8">
    <source>
        <dbReference type="ARBA" id="ARBA00019357"/>
    </source>
</evidence>
<organism evidence="21 22">
    <name type="scientific">Candidatus Ligilactobacillus excrementigallinarum</name>
    <dbReference type="NCBI Taxonomy" id="2838641"/>
    <lineage>
        <taxon>Bacteria</taxon>
        <taxon>Bacillati</taxon>
        <taxon>Bacillota</taxon>
        <taxon>Bacilli</taxon>
        <taxon>Lactobacillales</taxon>
        <taxon>Lactobacillaceae</taxon>
        <taxon>Ligilactobacillus</taxon>
    </lineage>
</organism>
<dbReference type="GO" id="GO:0005737">
    <property type="term" value="C:cytoplasm"/>
    <property type="evidence" value="ECO:0007669"/>
    <property type="project" value="TreeGrafter"/>
</dbReference>
<dbReference type="Gene3D" id="3.90.190.20">
    <property type="entry name" value="Mur ligase, C-terminal domain"/>
    <property type="match status" value="1"/>
</dbReference>
<accession>A0A9D1UXE7</accession>
<comment type="pathway">
    <text evidence="2">Cofactor biosynthesis; tetrahydrofolate biosynthesis; 7,8-dihydrofolate from 2-amino-4-hydroxy-6-hydroxymethyl-7,8-dihydropteridine diphosphate and 4-aminobenzoate: step 2/2.</text>
</comment>
<evidence type="ECO:0000256" key="3">
    <source>
        <dbReference type="ARBA" id="ARBA00005150"/>
    </source>
</evidence>
<dbReference type="GO" id="GO:0005524">
    <property type="term" value="F:ATP binding"/>
    <property type="evidence" value="ECO:0007669"/>
    <property type="project" value="UniProtKB-KW"/>
</dbReference>
<comment type="catalytic activity">
    <reaction evidence="16">
        <text>(6S)-5,6,7,8-tetrahydrofolyl-(gamma-L-Glu)(n) + L-glutamate + ATP = (6S)-5,6,7,8-tetrahydrofolyl-(gamma-L-Glu)(n+1) + ADP + phosphate + H(+)</text>
        <dbReference type="Rhea" id="RHEA:10580"/>
        <dbReference type="Rhea" id="RHEA-COMP:14738"/>
        <dbReference type="Rhea" id="RHEA-COMP:14740"/>
        <dbReference type="ChEBI" id="CHEBI:15378"/>
        <dbReference type="ChEBI" id="CHEBI:29985"/>
        <dbReference type="ChEBI" id="CHEBI:30616"/>
        <dbReference type="ChEBI" id="CHEBI:43474"/>
        <dbReference type="ChEBI" id="CHEBI:141005"/>
        <dbReference type="ChEBI" id="CHEBI:456216"/>
        <dbReference type="EC" id="6.3.2.17"/>
    </reaction>
</comment>
<comment type="catalytic activity">
    <reaction evidence="17">
        <text>7,8-dihydropteroate + L-glutamate + ATP = 7,8-dihydrofolate + ADP + phosphate + H(+)</text>
        <dbReference type="Rhea" id="RHEA:23584"/>
        <dbReference type="ChEBI" id="CHEBI:15378"/>
        <dbReference type="ChEBI" id="CHEBI:17839"/>
        <dbReference type="ChEBI" id="CHEBI:29985"/>
        <dbReference type="ChEBI" id="CHEBI:30616"/>
        <dbReference type="ChEBI" id="CHEBI:43474"/>
        <dbReference type="ChEBI" id="CHEBI:57451"/>
        <dbReference type="ChEBI" id="CHEBI:456216"/>
        <dbReference type="EC" id="6.3.2.12"/>
    </reaction>
</comment>
<dbReference type="InterPro" id="IPR036565">
    <property type="entry name" value="Mur-like_cat_sf"/>
</dbReference>
<keyword evidence="9 18" id="KW-0436">Ligase</keyword>
<keyword evidence="12 18" id="KW-0067">ATP-binding</keyword>
<evidence type="ECO:0000256" key="2">
    <source>
        <dbReference type="ARBA" id="ARBA00004799"/>
    </source>
</evidence>
<evidence type="ECO:0000256" key="9">
    <source>
        <dbReference type="ARBA" id="ARBA00022598"/>
    </source>
</evidence>
<protein>
    <recommendedName>
        <fullName evidence="8">Dihydrofolate synthase/folylpolyglutamate synthase</fullName>
        <ecNumber evidence="6">6.3.2.12</ecNumber>
        <ecNumber evidence="7">6.3.2.17</ecNumber>
    </recommendedName>
    <alternativeName>
        <fullName evidence="15">Tetrahydrofolylpolyglutamate synthase</fullName>
    </alternativeName>
</protein>
<evidence type="ECO:0000256" key="14">
    <source>
        <dbReference type="ARBA" id="ARBA00022909"/>
    </source>
</evidence>
<evidence type="ECO:0000313" key="21">
    <source>
        <dbReference type="EMBL" id="HIX02227.1"/>
    </source>
</evidence>